<dbReference type="InterPro" id="IPR036388">
    <property type="entry name" value="WH-like_DNA-bd_sf"/>
</dbReference>
<dbReference type="InterPro" id="IPR000847">
    <property type="entry name" value="LysR_HTH_N"/>
</dbReference>
<evidence type="ECO:0000313" key="7">
    <source>
        <dbReference type="Proteomes" id="UP001081283"/>
    </source>
</evidence>
<keyword evidence="3" id="KW-0238">DNA-binding</keyword>
<dbReference type="Gene3D" id="1.10.10.10">
    <property type="entry name" value="Winged helix-like DNA-binding domain superfamily/Winged helix DNA-binding domain"/>
    <property type="match status" value="1"/>
</dbReference>
<dbReference type="SUPFAM" id="SSF53850">
    <property type="entry name" value="Periplasmic binding protein-like II"/>
    <property type="match status" value="1"/>
</dbReference>
<dbReference type="PANTHER" id="PTHR30537:SF35">
    <property type="entry name" value="TRANSCRIPTIONAL REGULATORY PROTEIN"/>
    <property type="match status" value="1"/>
</dbReference>
<evidence type="ECO:0000259" key="5">
    <source>
        <dbReference type="PROSITE" id="PS50931"/>
    </source>
</evidence>
<evidence type="ECO:0000313" key="6">
    <source>
        <dbReference type="EMBL" id="MCY0096740.1"/>
    </source>
</evidence>
<dbReference type="PANTHER" id="PTHR30537">
    <property type="entry name" value="HTH-TYPE TRANSCRIPTIONAL REGULATOR"/>
    <property type="match status" value="1"/>
</dbReference>
<proteinExistence type="inferred from homology"/>
<comment type="caution">
    <text evidence="6">The sequence shown here is derived from an EMBL/GenBank/DDBJ whole genome shotgun (WGS) entry which is preliminary data.</text>
</comment>
<dbReference type="Gene3D" id="3.40.190.290">
    <property type="match status" value="1"/>
</dbReference>
<name>A0ABT3YLG4_9HYPH</name>
<dbReference type="Proteomes" id="UP001081283">
    <property type="component" value="Unassembled WGS sequence"/>
</dbReference>
<dbReference type="EMBL" id="JAOVZQ010000001">
    <property type="protein sequence ID" value="MCY0096740.1"/>
    <property type="molecule type" value="Genomic_DNA"/>
</dbReference>
<evidence type="ECO:0000256" key="3">
    <source>
        <dbReference type="ARBA" id="ARBA00023125"/>
    </source>
</evidence>
<dbReference type="InterPro" id="IPR036390">
    <property type="entry name" value="WH_DNA-bd_sf"/>
</dbReference>
<dbReference type="Pfam" id="PF00126">
    <property type="entry name" value="HTH_1"/>
    <property type="match status" value="1"/>
</dbReference>
<keyword evidence="2" id="KW-0805">Transcription regulation</keyword>
<evidence type="ECO:0000256" key="4">
    <source>
        <dbReference type="ARBA" id="ARBA00023163"/>
    </source>
</evidence>
<protein>
    <submittedName>
        <fullName evidence="6">LysR family transcriptional regulator</fullName>
    </submittedName>
</protein>
<keyword evidence="7" id="KW-1185">Reference proteome</keyword>
<feature type="domain" description="HTH lysR-type" evidence="5">
    <location>
        <begin position="1"/>
        <end position="59"/>
    </location>
</feature>
<dbReference type="Pfam" id="PF03466">
    <property type="entry name" value="LysR_substrate"/>
    <property type="match status" value="1"/>
</dbReference>
<keyword evidence="4" id="KW-0804">Transcription</keyword>
<evidence type="ECO:0000256" key="2">
    <source>
        <dbReference type="ARBA" id="ARBA00023015"/>
    </source>
</evidence>
<dbReference type="InterPro" id="IPR005119">
    <property type="entry name" value="LysR_subst-bd"/>
</dbReference>
<reference evidence="6" key="1">
    <citation type="submission" date="2022-10" db="EMBL/GenBank/DDBJ databases">
        <title>Hoeflea sp. J2-29, isolated from marine algae.</title>
        <authorList>
            <person name="Kristyanto S."/>
            <person name="Kim J.M."/>
            <person name="Jeon C.O."/>
        </authorList>
    </citation>
    <scope>NUCLEOTIDE SEQUENCE</scope>
    <source>
        <strain evidence="6">J2-29</strain>
    </source>
</reference>
<organism evidence="6 7">
    <name type="scientific">Hoeflea ulvae</name>
    <dbReference type="NCBI Taxonomy" id="2983764"/>
    <lineage>
        <taxon>Bacteria</taxon>
        <taxon>Pseudomonadati</taxon>
        <taxon>Pseudomonadota</taxon>
        <taxon>Alphaproteobacteria</taxon>
        <taxon>Hyphomicrobiales</taxon>
        <taxon>Rhizobiaceae</taxon>
        <taxon>Hoeflea</taxon>
    </lineage>
</organism>
<sequence>MDTLLSLRVLAAVAEQKSFAAVAERLGLSPAMTSKHVQHVEARIGARLLNRNSRNVSLTEAGARYLATVRPLIEGLDEAEAQLSETSVAPRGVLKVSAPVWVTNPAFARIIAAYRLEYPEVTLDFDLSGRMVNLVEEGLDLALRVTDTLGEGLIARKLAEVHFPLIASPDFLESYGRPASVVDLTGAPFLTYTPMAAGGRLRYGEGADAIDIRFKPVLLSGNETLILMGAREGMGFAFMPHWLVTDDIAEGRLELVLPDTAWPRVPLRAIYPDRSYLPAKVRSFLDFLAGPKGLGTIRPLS</sequence>
<dbReference type="InterPro" id="IPR058163">
    <property type="entry name" value="LysR-type_TF_proteobact-type"/>
</dbReference>
<comment type="similarity">
    <text evidence="1">Belongs to the LysR transcriptional regulatory family.</text>
</comment>
<dbReference type="PROSITE" id="PS50931">
    <property type="entry name" value="HTH_LYSR"/>
    <property type="match status" value="1"/>
</dbReference>
<accession>A0ABT3YLG4</accession>
<evidence type="ECO:0000256" key="1">
    <source>
        <dbReference type="ARBA" id="ARBA00009437"/>
    </source>
</evidence>
<dbReference type="SUPFAM" id="SSF46785">
    <property type="entry name" value="Winged helix' DNA-binding domain"/>
    <property type="match status" value="1"/>
</dbReference>
<gene>
    <name evidence="6" type="ORF">OEG82_22395</name>
</gene>
<dbReference type="RefSeq" id="WP_267614562.1">
    <property type="nucleotide sequence ID" value="NZ_JAOVZQ010000001.1"/>
</dbReference>
<dbReference type="CDD" id="cd08422">
    <property type="entry name" value="PBP2_CrgA_like"/>
    <property type="match status" value="1"/>
</dbReference>